<organism evidence="2">
    <name type="scientific">Fusarium acuminatum CS5907</name>
    <dbReference type="NCBI Taxonomy" id="1318461"/>
    <lineage>
        <taxon>Eukaryota</taxon>
        <taxon>Fungi</taxon>
        <taxon>Dikarya</taxon>
        <taxon>Ascomycota</taxon>
        <taxon>Pezizomycotina</taxon>
        <taxon>Sordariomycetes</taxon>
        <taxon>Hypocreomycetidae</taxon>
        <taxon>Hypocreales</taxon>
        <taxon>Nectriaceae</taxon>
        <taxon>Fusarium</taxon>
        <taxon>Fusarium tricinctum species complex</taxon>
    </lineage>
</organism>
<dbReference type="EMBL" id="CBMG010001973">
    <property type="protein sequence ID" value="CEG03723.1"/>
    <property type="molecule type" value="Genomic_DNA"/>
</dbReference>
<feature type="transmembrane region" description="Helical" evidence="1">
    <location>
        <begin position="70"/>
        <end position="91"/>
    </location>
</feature>
<gene>
    <name evidence="2" type="ORF">BN851_0097820</name>
</gene>
<dbReference type="AlphaFoldDB" id="A0A090M9B6"/>
<dbReference type="InterPro" id="IPR046536">
    <property type="entry name" value="DUF6601"/>
</dbReference>
<keyword evidence="1" id="KW-1133">Transmembrane helix</keyword>
<evidence type="ECO:0000313" key="2">
    <source>
        <dbReference type="EMBL" id="CEG03723.1"/>
    </source>
</evidence>
<keyword evidence="1" id="KW-0812">Transmembrane</keyword>
<reference evidence="2" key="1">
    <citation type="submission" date="2013-05" db="EMBL/GenBank/DDBJ databases">
        <title>Draft genome sequences of six wheat associated Fusarium spp. isolates.</title>
        <authorList>
            <person name="Moolhuijzen P.M."/>
            <person name="Manners J.M."/>
            <person name="Wilcox S."/>
            <person name="Bellgard M.I."/>
            <person name="Gardiner D.M."/>
        </authorList>
    </citation>
    <scope>NUCLEOTIDE SEQUENCE</scope>
    <source>
        <strain evidence="2">CS5907</strain>
    </source>
</reference>
<evidence type="ECO:0000256" key="1">
    <source>
        <dbReference type="SAM" id="Phobius"/>
    </source>
</evidence>
<proteinExistence type="predicted"/>
<sequence>MSICGRNICNGAWQCSLKVTKSGLLIRYEDFMVSVVKFLPYRLAGFLLWNVIHGFVSGSLRYITFLGRNFGWILAVFVHVTVVLTAMQVALATDRFGGCHYFQQFPYGLAFRSIAFVLAAVVSLLFLWCIMLDNSLRDSTRRVPL</sequence>
<comment type="caution">
    <text evidence="2">The sequence shown here is derived from an EMBL/GenBank/DDBJ whole genome shotgun (WGS) entry which is preliminary data.</text>
</comment>
<accession>A0A090M9B6</accession>
<dbReference type="Pfam" id="PF20246">
    <property type="entry name" value="DUF6601"/>
    <property type="match status" value="1"/>
</dbReference>
<name>A0A090M9B6_9HYPO</name>
<keyword evidence="1" id="KW-0472">Membrane</keyword>
<protein>
    <submittedName>
        <fullName evidence="2">WGS project CBMG000000000 data, contig CS5907-c001977</fullName>
    </submittedName>
</protein>
<feature type="transmembrane region" description="Helical" evidence="1">
    <location>
        <begin position="111"/>
        <end position="132"/>
    </location>
</feature>